<evidence type="ECO:0000313" key="1">
    <source>
        <dbReference type="EMBL" id="RNA04213.1"/>
    </source>
</evidence>
<organism evidence="1 2">
    <name type="scientific">Brachionus plicatilis</name>
    <name type="common">Marine rotifer</name>
    <name type="synonym">Brachionus muelleri</name>
    <dbReference type="NCBI Taxonomy" id="10195"/>
    <lineage>
        <taxon>Eukaryota</taxon>
        <taxon>Metazoa</taxon>
        <taxon>Spiralia</taxon>
        <taxon>Gnathifera</taxon>
        <taxon>Rotifera</taxon>
        <taxon>Eurotatoria</taxon>
        <taxon>Monogononta</taxon>
        <taxon>Pseudotrocha</taxon>
        <taxon>Ploima</taxon>
        <taxon>Brachionidae</taxon>
        <taxon>Brachionus</taxon>
    </lineage>
</organism>
<reference evidence="1 2" key="1">
    <citation type="journal article" date="2018" name="Sci. Rep.">
        <title>Genomic signatures of local adaptation to the degree of environmental predictability in rotifers.</title>
        <authorList>
            <person name="Franch-Gras L."/>
            <person name="Hahn C."/>
            <person name="Garcia-Roger E.M."/>
            <person name="Carmona M.J."/>
            <person name="Serra M."/>
            <person name="Gomez A."/>
        </authorList>
    </citation>
    <scope>NUCLEOTIDE SEQUENCE [LARGE SCALE GENOMIC DNA]</scope>
    <source>
        <strain evidence="1">HYR1</strain>
    </source>
</reference>
<evidence type="ECO:0000313" key="2">
    <source>
        <dbReference type="Proteomes" id="UP000276133"/>
    </source>
</evidence>
<dbReference type="EMBL" id="REGN01008197">
    <property type="protein sequence ID" value="RNA04213.1"/>
    <property type="molecule type" value="Genomic_DNA"/>
</dbReference>
<accession>A0A3M7PYX8</accession>
<protein>
    <submittedName>
        <fullName evidence="1">Uncharacterized protein</fullName>
    </submittedName>
</protein>
<comment type="caution">
    <text evidence="1">The sequence shown here is derived from an EMBL/GenBank/DDBJ whole genome shotgun (WGS) entry which is preliminary data.</text>
</comment>
<gene>
    <name evidence="1" type="ORF">BpHYR1_033654</name>
</gene>
<sequence>MVINNIKERAVRTIGKPRRINECLLISSGPYLTNSKNLTLMIIRPGRQANGFVGDPKQSEADCIRILGTQENLELFSRESIWYVDGTFDVSP</sequence>
<keyword evidence="2" id="KW-1185">Reference proteome</keyword>
<proteinExistence type="predicted"/>
<name>A0A3M7PYX8_BRAPC</name>
<dbReference type="Proteomes" id="UP000276133">
    <property type="component" value="Unassembled WGS sequence"/>
</dbReference>
<dbReference type="AlphaFoldDB" id="A0A3M7PYX8"/>